<organism evidence="7 8">
    <name type="scientific">Serratia marcescens</name>
    <dbReference type="NCBI Taxonomy" id="615"/>
    <lineage>
        <taxon>Bacteria</taxon>
        <taxon>Pseudomonadati</taxon>
        <taxon>Pseudomonadota</taxon>
        <taxon>Gammaproteobacteria</taxon>
        <taxon>Enterobacterales</taxon>
        <taxon>Yersiniaceae</taxon>
        <taxon>Serratia</taxon>
    </lineage>
</organism>
<dbReference type="PANTHER" id="PTHR48075">
    <property type="entry name" value="3-HYDROXYACYL-COA DEHYDROGENASE FAMILY PROTEIN"/>
    <property type="match status" value="1"/>
</dbReference>
<reference evidence="7 8" key="1">
    <citation type="submission" date="2016-09" db="EMBL/GenBank/DDBJ databases">
        <title>Serratia marcescens MSU-97 and epiphytic antimycotic-producing bacteria.</title>
        <authorList>
            <person name="Matilla M.A."/>
        </authorList>
    </citation>
    <scope>NUCLEOTIDE SEQUENCE [LARGE SCALE GENOMIC DNA]</scope>
    <source>
        <strain evidence="7 8">MSU-97</strain>
    </source>
</reference>
<dbReference type="GO" id="GO:0008691">
    <property type="term" value="F:3-hydroxybutyryl-CoA dehydrogenase activity"/>
    <property type="evidence" value="ECO:0007669"/>
    <property type="project" value="TreeGrafter"/>
</dbReference>
<feature type="binding site" evidence="4">
    <location>
        <position position="97"/>
    </location>
    <ligand>
        <name>NAD(+)</name>
        <dbReference type="ChEBI" id="CHEBI:57540"/>
    </ligand>
</feature>
<name>A0A1Q4P257_SERMA</name>
<feature type="binding site" evidence="4">
    <location>
        <begin position="8"/>
        <end position="13"/>
    </location>
    <ligand>
        <name>NAD(+)</name>
        <dbReference type="ChEBI" id="CHEBI:57540"/>
    </ligand>
</feature>
<dbReference type="Pfam" id="PF00725">
    <property type="entry name" value="3HCDH"/>
    <property type="match status" value="1"/>
</dbReference>
<feature type="site" description="Important for catalytic activity" evidence="3">
    <location>
        <position position="140"/>
    </location>
</feature>
<dbReference type="RefSeq" id="WP_073531670.1">
    <property type="nucleotide sequence ID" value="NZ_MJAO01000007.1"/>
</dbReference>
<dbReference type="AlphaFoldDB" id="A0A1Q4P257"/>
<dbReference type="Pfam" id="PF02737">
    <property type="entry name" value="3HCDH_N"/>
    <property type="match status" value="1"/>
</dbReference>
<feature type="domain" description="3-hydroxyacyl-CoA dehydrogenase C-terminal" evidence="5">
    <location>
        <begin position="186"/>
        <end position="282"/>
    </location>
</feature>
<proteinExistence type="predicted"/>
<evidence type="ECO:0000259" key="6">
    <source>
        <dbReference type="Pfam" id="PF02737"/>
    </source>
</evidence>
<dbReference type="PANTHER" id="PTHR48075:SF5">
    <property type="entry name" value="3-HYDROXYBUTYRYL-COA DEHYDROGENASE"/>
    <property type="match status" value="1"/>
</dbReference>
<evidence type="ECO:0000256" key="3">
    <source>
        <dbReference type="PIRSR" id="PIRSR000105-1"/>
    </source>
</evidence>
<evidence type="ECO:0000256" key="2">
    <source>
        <dbReference type="ARBA" id="ARBA00023027"/>
    </source>
</evidence>
<dbReference type="InterPro" id="IPR022694">
    <property type="entry name" value="3-OHacyl-CoA_DH"/>
</dbReference>
<dbReference type="Proteomes" id="UP000185770">
    <property type="component" value="Unassembled WGS sequence"/>
</dbReference>
<gene>
    <name evidence="7" type="ORF">BHU62_09225</name>
</gene>
<feature type="binding site" evidence="4">
    <location>
        <position position="143"/>
    </location>
    <ligand>
        <name>NAD(+)</name>
        <dbReference type="ChEBI" id="CHEBI:57540"/>
    </ligand>
</feature>
<dbReference type="InterPro" id="IPR036291">
    <property type="entry name" value="NAD(P)-bd_dom_sf"/>
</dbReference>
<dbReference type="InterPro" id="IPR008927">
    <property type="entry name" value="6-PGluconate_DH-like_C_sf"/>
</dbReference>
<feature type="domain" description="3-hydroxyacyl-CoA dehydrogenase NAD binding" evidence="6">
    <location>
        <begin position="3"/>
        <end position="183"/>
    </location>
</feature>
<dbReference type="OrthoDB" id="5389341at2"/>
<dbReference type="EMBL" id="MJAO01000007">
    <property type="protein sequence ID" value="OKB67221.1"/>
    <property type="molecule type" value="Genomic_DNA"/>
</dbReference>
<feature type="binding site" evidence="4">
    <location>
        <position position="274"/>
    </location>
    <ligand>
        <name>NAD(+)</name>
        <dbReference type="ChEBI" id="CHEBI:57540"/>
    </ligand>
</feature>
<evidence type="ECO:0000313" key="7">
    <source>
        <dbReference type="EMBL" id="OKB67221.1"/>
    </source>
</evidence>
<dbReference type="FunFam" id="3.40.50.720:FF:000009">
    <property type="entry name" value="Fatty oxidation complex, alpha subunit"/>
    <property type="match status" value="1"/>
</dbReference>
<feature type="binding site" evidence="4">
    <location>
        <position position="92"/>
    </location>
    <ligand>
        <name>NAD(+)</name>
        <dbReference type="ChEBI" id="CHEBI:57540"/>
    </ligand>
</feature>
<evidence type="ECO:0000256" key="1">
    <source>
        <dbReference type="ARBA" id="ARBA00023002"/>
    </source>
</evidence>
<dbReference type="PIRSF" id="PIRSF000105">
    <property type="entry name" value="HCDH"/>
    <property type="match status" value="1"/>
</dbReference>
<accession>A0A1Q4P257</accession>
<feature type="binding site" evidence="4">
    <location>
        <position position="31"/>
    </location>
    <ligand>
        <name>NAD(+)</name>
        <dbReference type="ChEBI" id="CHEBI:57540"/>
    </ligand>
</feature>
<evidence type="ECO:0000259" key="5">
    <source>
        <dbReference type="Pfam" id="PF00725"/>
    </source>
</evidence>
<dbReference type="GO" id="GO:0070403">
    <property type="term" value="F:NAD+ binding"/>
    <property type="evidence" value="ECO:0007669"/>
    <property type="project" value="InterPro"/>
</dbReference>
<protein>
    <submittedName>
        <fullName evidence="7">3-hydroxybutyryl-CoA dehydrogenase</fullName>
    </submittedName>
</protein>
<dbReference type="InterPro" id="IPR013328">
    <property type="entry name" value="6PGD_dom2"/>
</dbReference>
<dbReference type="InterPro" id="IPR006176">
    <property type="entry name" value="3-OHacyl-CoA_DH_NAD-bd"/>
</dbReference>
<comment type="caution">
    <text evidence="7">The sequence shown here is derived from an EMBL/GenBank/DDBJ whole genome shotgun (WGS) entry which is preliminary data.</text>
</comment>
<sequence length="287" mass="32039">MMNVAVIGAGVMGTGVAHNMAQYGISTTVVDISQAQLDKCRQMIEANLRLYHFHPQHKKSTRSTAEIMGNIRFTTELDDIAECDLVIENITEDIERKNALYARMNTICGESTVFGVNTSAISITALSKLIQHPESVVGVHFMNPVPLMHTVELIRGVHTSERTLEIFHHLFSQMGKTGIVVNDSPGFVTNRAMMIFVNEAIFMVQEQVARAEDIDTLFKTCFGHKMGPLQTADLIGLDTILQSLQVLYKSFNDDKYRPCFLLNKMVDAGYLGAKSGQGFYRYQQAHD</sequence>
<evidence type="ECO:0000313" key="8">
    <source>
        <dbReference type="Proteomes" id="UP000185770"/>
    </source>
</evidence>
<dbReference type="SUPFAM" id="SSF48179">
    <property type="entry name" value="6-phosphogluconate dehydrogenase C-terminal domain-like"/>
    <property type="match status" value="1"/>
</dbReference>
<keyword evidence="2 4" id="KW-0520">NAD</keyword>
<dbReference type="GO" id="GO:0006635">
    <property type="term" value="P:fatty acid beta-oxidation"/>
    <property type="evidence" value="ECO:0007669"/>
    <property type="project" value="TreeGrafter"/>
</dbReference>
<feature type="binding site" evidence="4">
    <location>
        <position position="119"/>
    </location>
    <ligand>
        <name>NAD(+)</name>
        <dbReference type="ChEBI" id="CHEBI:57540"/>
    </ligand>
</feature>
<dbReference type="SUPFAM" id="SSF51735">
    <property type="entry name" value="NAD(P)-binding Rossmann-fold domains"/>
    <property type="match status" value="1"/>
</dbReference>
<dbReference type="Gene3D" id="3.40.50.720">
    <property type="entry name" value="NAD(P)-binding Rossmann-like Domain"/>
    <property type="match status" value="1"/>
</dbReference>
<dbReference type="InterPro" id="IPR006108">
    <property type="entry name" value="3HC_DH_C"/>
</dbReference>
<keyword evidence="1" id="KW-0560">Oxidoreductase</keyword>
<evidence type="ECO:0000256" key="4">
    <source>
        <dbReference type="PIRSR" id="PIRSR000105-2"/>
    </source>
</evidence>
<dbReference type="Gene3D" id="1.10.1040.10">
    <property type="entry name" value="N-(1-d-carboxylethyl)-l-norvaline Dehydrogenase, domain 2"/>
    <property type="match status" value="1"/>
</dbReference>